<evidence type="ECO:0000313" key="2">
    <source>
        <dbReference type="EMBL" id="PIZ63989.1"/>
    </source>
</evidence>
<organism evidence="2 3">
    <name type="scientific">Candidatus Roizmanbacteria bacterium CG_4_10_14_0_2_um_filter_39_13</name>
    <dbReference type="NCBI Taxonomy" id="1974825"/>
    <lineage>
        <taxon>Bacteria</taxon>
        <taxon>Candidatus Roizmaniibacteriota</taxon>
    </lineage>
</organism>
<feature type="signal peptide" evidence="1">
    <location>
        <begin position="1"/>
        <end position="18"/>
    </location>
</feature>
<feature type="chain" id="PRO_5014805451" evidence="1">
    <location>
        <begin position="19"/>
        <end position="3202"/>
    </location>
</feature>
<evidence type="ECO:0000256" key="1">
    <source>
        <dbReference type="SAM" id="SignalP"/>
    </source>
</evidence>
<proteinExistence type="predicted"/>
<comment type="caution">
    <text evidence="2">The sequence shown here is derived from an EMBL/GenBank/DDBJ whole genome shotgun (WGS) entry which is preliminary data.</text>
</comment>
<feature type="non-terminal residue" evidence="2">
    <location>
        <position position="3202"/>
    </location>
</feature>
<reference evidence="3" key="1">
    <citation type="submission" date="2017-09" db="EMBL/GenBank/DDBJ databases">
        <title>Depth-based differentiation of microbial function through sediment-hosted aquifers and enrichment of novel symbionts in the deep terrestrial subsurface.</title>
        <authorList>
            <person name="Probst A.J."/>
            <person name="Ladd B."/>
            <person name="Jarett J.K."/>
            <person name="Geller-Mcgrath D.E."/>
            <person name="Sieber C.M.K."/>
            <person name="Emerson J.B."/>
            <person name="Anantharaman K."/>
            <person name="Thomas B.C."/>
            <person name="Malmstrom R."/>
            <person name="Stieglmeier M."/>
            <person name="Klingl A."/>
            <person name="Woyke T."/>
            <person name="Ryan C.M."/>
            <person name="Banfield J.F."/>
        </authorList>
    </citation>
    <scope>NUCLEOTIDE SEQUENCE [LARGE SCALE GENOMIC DNA]</scope>
</reference>
<gene>
    <name evidence="2" type="ORF">COY16_00515</name>
</gene>
<dbReference type="Proteomes" id="UP000228503">
    <property type="component" value="Unassembled WGS sequence"/>
</dbReference>
<evidence type="ECO:0000313" key="3">
    <source>
        <dbReference type="Proteomes" id="UP000228503"/>
    </source>
</evidence>
<protein>
    <submittedName>
        <fullName evidence="2">Uncharacterized protein</fullName>
    </submittedName>
</protein>
<dbReference type="EMBL" id="PFOB01000006">
    <property type="protein sequence ID" value="PIZ63989.1"/>
    <property type="molecule type" value="Genomic_DNA"/>
</dbReference>
<sequence length="3202" mass="326028">MAVILVIYSVTSISSVFAATGIRETINFQGKLVNASGLNVADADYNITFKLYTVSSGGTAFWTEANTGANDVTVNDGIFRVELGSLTSLASVDFNQDEIWLGITVGGDAEMTPRVRFTAVPYAFQAKNVAWSGLQDSLANMSVAMGSYTSTLTYGNSTGTANLFNLADTASNSGTGYLLNLSTATSSALKPFKVTAAGVEALMVDAGGNIGIGVTNPTQKLDVNGAVRLRGALYDYNNSVGTPGQVLSTTATGTDWIDASGVGTDNQTLANVYSQAGNAVQLTSGYGDVRFYRGTNTEMFFLDESTGYVGIGTTNPTSKLHVQGNAYVSTTLNVGSGITTPAFTFTTSPTSGYVLTSDAAGNASWTDISSSGGAWTLSGNNLYPDSSTYNVAIGHTTPGSYALNVNGVTYLGTGLTVNSGGVRIVSGGLTVSAGGAVITGNSTVTGTLTGLTGLTSSGTITLSGLTAGVVQSNGSGVLSSNLGTTNYIPKWTATGLSTTSQIYDDGTNVGIGTTNPTQKFQVQGVAYATSYVQSPAFYDSQNGNYYLDPAGTTSLLVAGKVGIGTTAPDNDLHIDNNGNFQIGNKNNIVGNRTIIDYQGNIEHTYGYNDGTATANRGRFLIANNVQTEFDASTNSGGVILRDNGGRWNAITASGSGGFNFLVGGTSTNQDHDDLSAVSAIYIKNSGNVGIGTTNPGYKLDVNGDIRIASGSELYSQGSATLGARTYTTPSYVANGQTFTASIQALDDAVEGVVAGSGGVWTRNAGSGYLYPNTITDSVGIGTTNPGAYKLNVNGVTYLGTGLTVNSGGIRVVAGGLTVSAGGATVTGNSTITGTLTGLTGLTVASGTVSLPNGQIDNVELANSSISTAGGTGTGSVSLGGTLTVSSTAGTGIGVTASGSTITIVGYDATTTTKGVASFNTANFSTISGAVSIKTDGVGPTELAATTVTLGSYGSATQIATFTVDADGRLTSAGNTTIAGLTGAHITDDTLDFVDFADSMSLDALTKVDFNSSNFGFYGTGNLGIGTTNPTSKLHVQGDAYVQTTLNVGSGITTPKLTFTTGPSNGYVLTSDAAGNASWTDISSSGGAWTLSGTNLYPDSSTYNVAIGHTTPGAYALNVNGVTYLGTGLTVNSGGIKVNAGGVTVTGNSSITGTLTGLTGLTSSGTITLSGLTAGVVQSNGSGVLSNVLGTTNYIPKWSATGLSTTSQIYDDGTNVGIGTTAPGYKLDVNGDIRIASGSELYSQGSATLGNRTYTEDNYVADAQTFTASIDALDMQLADVVGGAGGVWTRNAGSGYLYPATITDKVGIGRTAPATTLDVGGTAWLRGSSTGTSGLFVTSGGNVGIGTTGPLTNLDIVSETVGYVSTGYRSYAGASHWYSGAGITGVSVQPYFISTTQSGGSSAMAIYPSGNVGVGYDAEVSAKLAINGNVGIGTTNPGAYKLNVAGNGYFSSTLNLGAGLTVAGAANFASTINAASIGVGTDNSVVVLDASGNLRTDEIDAKVWGTGLVDTASGTTNYVTKWTSGGETIGNSIIFDNGTNVGIGTATPGYKLDVNGAIGTNRNSIMFQPSGGSVATDGTYGIYWHNSAGTTPSVDYGIYRTSGAWTASTYQQLKINFVTGIQLGAGTGVGAGYDKSYVEVVSGKGLMVSSGNVGIGTTGPLNKLEVVGQSHFGASADGVKLYELNGIGTISGLNAAGSAWNALELRASGSQGDGLNIATSGNVGIGTTAPGAKLDVEAGSINLDTNQYLQWNGNSQNGITWDTAAIRIKVGNALRARFDASSTTLGVDSIGASKLNVSGNVAIGSGYVGTAAPTNGLLVEGNVGIGTTAPGYKLDVNGDIRIASGSELYSFGSATLGNRTYTTPSYVANSQTFTASIQALDDAVEGVVAGSGGVWTRNAGSGYLYPATITDKVGIGMTNPGAYSLNVNGATYLSSTVNLGAGLTVAGRVDANGGLAQDGNVILNGSDTWLRTTGATGWYSETYGGGLYMTDTTWIRNYNSKALYINGNGTNAATFMSGNVGIGITSPTTTLHVRGDGTGGAGYNTLRLDTGAGTAGTVENGILFWWNTINGARIAASSYASPSWGTALTFETEQGSPYTLQERMRIDPYGNVGIGTSNPTQKLDISGNVNATGSYLVGGDDGIDNVTGDYGSVQTVGSGAGSWEGYSVSGRAVFMHDGGTSTGIYNDVDNEWLFHATHNAESSMYYNGVSQLNTTNGGIDVVGSAQFGSGNVDLIDATGKIAGISSTYFASLNGSALTSLNASQLTSGTVPDARITGAYTGITDLTMSGDLTVGGGVYQGGYLNPSGDNMVYNGDFETGTLEGWSGFDTVSTTSYSGNYSAQANGSSTVLSNDYIPVDPDYDVIELEGFFQKTVAGTTPGVIYFGYIAYDQSKVAITTAPCGTYCYFGASGYAIPADATWHKFNATRTGEGTSNPNFPVGTKYVRVLVLINYSASADAVTLMDHVSVKKISNGPLFVGNNYSSTNMRDQFQASKIYTTSSNDLILEPASSGNVGIGTASPGSKLEVAGQVKITGGSPGANKVLTSDAAGLATWQSLGAASISADSLDFTEFKDAMTLDAMTKVNQAGYNFGFYGTGNVGIGTTSPMVKFVVSNNGAQGLELHHSGASGESAAYLQSYNRSTSAYAPLAYIGYKHAFWTPTSGYQSLYITNTSNVGIGTSNPGAYKLNVAGNGYFSGTLTSGLINGQTISSAASFTGSLNAVSWADTVLVTNLNADLLDGYNSSMTAGANTVVVRNASGYVLANYFNTTANVTATAASHFAVQTGSDNYIRWQTPANARTSLGLAAGGAGDIWVEKAGDTMSGTLNFSGVTNDITTGTNEHLMLLPNGSGKVGIGAAINGYYSSPDTKLHVTSAAIAARTTTTVQEILKLTQPNSTGPGSKGSAFSIGLSFWQDPGNNYPRTRADFKTTGRTTDNNSTPLTVMSLRDDGYVGIGTTNPSYPLDVVGNGRVRGNLYIGTGGGYFENDSGSRIKTSYDFYTLNANTYLYGDNTYLGNSSGDLVHLRANSLDWTGGTGGIINTSGNVGIGTVTTGSNKLRVEGGYISANNAEASSGELRIGAVNGLPGIYSNVASKPMAIRSDTGLRLSGTADDMSSTADLAIDTSGNVGIGTTSPTARLEVQAGAANPAYFQSSADSQITLKGTDAWAGMTWSDSSNTDYIWYNGVNRTFAIGGGGANVSGKKLHV</sequence>
<accession>A0A2M7U223</accession>
<name>A0A2M7U223_9BACT</name>
<keyword evidence="1" id="KW-0732">Signal</keyword>